<gene>
    <name evidence="2" type="ORF">LOD99_10474</name>
</gene>
<dbReference type="AlphaFoldDB" id="A0AAV7KGI4"/>
<name>A0AAV7KGI4_9METZ</name>
<feature type="compositionally biased region" description="Polar residues" evidence="1">
    <location>
        <begin position="52"/>
        <end position="66"/>
    </location>
</feature>
<evidence type="ECO:0000256" key="1">
    <source>
        <dbReference type="SAM" id="MobiDB-lite"/>
    </source>
</evidence>
<accession>A0AAV7KGI4</accession>
<reference evidence="2 3" key="1">
    <citation type="journal article" date="2023" name="BMC Biol.">
        <title>The compact genome of the sponge Oopsacas minuta (Hexactinellida) is lacking key metazoan core genes.</title>
        <authorList>
            <person name="Santini S."/>
            <person name="Schenkelaars Q."/>
            <person name="Jourda C."/>
            <person name="Duchesne M."/>
            <person name="Belahbib H."/>
            <person name="Rocher C."/>
            <person name="Selva M."/>
            <person name="Riesgo A."/>
            <person name="Vervoort M."/>
            <person name="Leys S.P."/>
            <person name="Kodjabachian L."/>
            <person name="Le Bivic A."/>
            <person name="Borchiellini C."/>
            <person name="Claverie J.M."/>
            <person name="Renard E."/>
        </authorList>
    </citation>
    <scope>NUCLEOTIDE SEQUENCE [LARGE SCALE GENOMIC DNA]</scope>
    <source>
        <strain evidence="2">SPO-2</strain>
    </source>
</reference>
<sequence>MVSNEKTKALLEGLNPTSYYRINLVEQTSSSKARESNPVSVCISQMRQNQQQLDNTEFITNKNNENSQREDNTEFLEEIGIPSGSYNNDQGSVKISGNSEYSGEKKELNRTYELEKQLVEIRQQITEGSGDNEQIDNN</sequence>
<dbReference type="EMBL" id="JAKMXF010000038">
    <property type="protein sequence ID" value="KAI6660196.1"/>
    <property type="molecule type" value="Genomic_DNA"/>
</dbReference>
<evidence type="ECO:0000313" key="2">
    <source>
        <dbReference type="EMBL" id="KAI6660196.1"/>
    </source>
</evidence>
<feature type="compositionally biased region" description="Polar residues" evidence="1">
    <location>
        <begin position="84"/>
        <end position="101"/>
    </location>
</feature>
<feature type="region of interest" description="Disordered" evidence="1">
    <location>
        <begin position="52"/>
        <end position="104"/>
    </location>
</feature>
<evidence type="ECO:0000313" key="3">
    <source>
        <dbReference type="Proteomes" id="UP001165289"/>
    </source>
</evidence>
<proteinExistence type="predicted"/>
<organism evidence="2 3">
    <name type="scientific">Oopsacas minuta</name>
    <dbReference type="NCBI Taxonomy" id="111878"/>
    <lineage>
        <taxon>Eukaryota</taxon>
        <taxon>Metazoa</taxon>
        <taxon>Porifera</taxon>
        <taxon>Hexactinellida</taxon>
        <taxon>Hexasterophora</taxon>
        <taxon>Lyssacinosida</taxon>
        <taxon>Leucopsacidae</taxon>
        <taxon>Oopsacas</taxon>
    </lineage>
</organism>
<dbReference type="Proteomes" id="UP001165289">
    <property type="component" value="Unassembled WGS sequence"/>
</dbReference>
<protein>
    <submittedName>
        <fullName evidence="2">Uncharacterized protein</fullName>
    </submittedName>
</protein>
<comment type="caution">
    <text evidence="2">The sequence shown here is derived from an EMBL/GenBank/DDBJ whole genome shotgun (WGS) entry which is preliminary data.</text>
</comment>
<keyword evidence="3" id="KW-1185">Reference proteome</keyword>